<feature type="signal peptide" evidence="1">
    <location>
        <begin position="1"/>
        <end position="19"/>
    </location>
</feature>
<reference evidence="3 4" key="1">
    <citation type="submission" date="2020-08" db="EMBL/GenBank/DDBJ databases">
        <authorList>
            <person name="Hejnol A."/>
        </authorList>
    </citation>
    <scope>NUCLEOTIDE SEQUENCE [LARGE SCALE GENOMIC DNA]</scope>
</reference>
<dbReference type="InterPro" id="IPR006201">
    <property type="entry name" value="Neur_channel"/>
</dbReference>
<keyword evidence="4" id="KW-1185">Reference proteome</keyword>
<keyword evidence="1" id="KW-0732">Signal</keyword>
<evidence type="ECO:0000259" key="2">
    <source>
        <dbReference type="Pfam" id="PF02931"/>
    </source>
</evidence>
<dbReference type="GO" id="GO:0004888">
    <property type="term" value="F:transmembrane signaling receptor activity"/>
    <property type="evidence" value="ECO:0007669"/>
    <property type="project" value="InterPro"/>
</dbReference>
<sequence length="217" mass="25646">MRVLLLSIFISMLLQLSYTVKYEDNTRLINDLFGKRYVSSFQNGNVSLGLSLTDVTEVDGELITFNVWQRMSWEDFRLRWSVEDYKVTSLHVPINMIWSPDIILYNQARKDINLADVLAIVKHNGNILYISPKLITVRCPLDKKRGEYHCNFKYASWTYHGNQIDVNFYNDMKNIDFSEYYGKYRIIKNTGRRNVKQYACCEETYPDITFTIILSKR</sequence>
<dbReference type="Pfam" id="PF02931">
    <property type="entry name" value="Neur_chan_LBD"/>
    <property type="match status" value="1"/>
</dbReference>
<dbReference type="AlphaFoldDB" id="A0A7I8WFD5"/>
<dbReference type="InterPro" id="IPR036734">
    <property type="entry name" value="Neur_chan_lig-bd_sf"/>
</dbReference>
<feature type="domain" description="Neurotransmitter-gated ion-channel ligand-binding" evidence="2">
    <location>
        <begin position="27"/>
        <end position="215"/>
    </location>
</feature>
<dbReference type="EMBL" id="CAJFCJ010000093">
    <property type="protein sequence ID" value="CAD5126840.1"/>
    <property type="molecule type" value="Genomic_DNA"/>
</dbReference>
<dbReference type="PANTHER" id="PTHR18945">
    <property type="entry name" value="NEUROTRANSMITTER GATED ION CHANNEL"/>
    <property type="match status" value="1"/>
</dbReference>
<dbReference type="GO" id="GO:0005230">
    <property type="term" value="F:extracellular ligand-gated monoatomic ion channel activity"/>
    <property type="evidence" value="ECO:0007669"/>
    <property type="project" value="InterPro"/>
</dbReference>
<dbReference type="Gene3D" id="2.70.170.10">
    <property type="entry name" value="Neurotransmitter-gated ion-channel ligand-binding domain"/>
    <property type="match status" value="1"/>
</dbReference>
<name>A0A7I8WFD5_9ANNE</name>
<organism evidence="3 4">
    <name type="scientific">Dimorphilus gyrociliatus</name>
    <dbReference type="NCBI Taxonomy" id="2664684"/>
    <lineage>
        <taxon>Eukaryota</taxon>
        <taxon>Metazoa</taxon>
        <taxon>Spiralia</taxon>
        <taxon>Lophotrochozoa</taxon>
        <taxon>Annelida</taxon>
        <taxon>Polychaeta</taxon>
        <taxon>Polychaeta incertae sedis</taxon>
        <taxon>Dinophilidae</taxon>
        <taxon>Dimorphilus</taxon>
    </lineage>
</organism>
<accession>A0A7I8WFD5</accession>
<dbReference type="OrthoDB" id="410315at2759"/>
<dbReference type="Proteomes" id="UP000549394">
    <property type="component" value="Unassembled WGS sequence"/>
</dbReference>
<proteinExistence type="predicted"/>
<evidence type="ECO:0000313" key="4">
    <source>
        <dbReference type="Proteomes" id="UP000549394"/>
    </source>
</evidence>
<dbReference type="GO" id="GO:0016020">
    <property type="term" value="C:membrane"/>
    <property type="evidence" value="ECO:0007669"/>
    <property type="project" value="InterPro"/>
</dbReference>
<dbReference type="InterPro" id="IPR006202">
    <property type="entry name" value="Neur_chan_lig-bd"/>
</dbReference>
<evidence type="ECO:0000256" key="1">
    <source>
        <dbReference type="SAM" id="SignalP"/>
    </source>
</evidence>
<dbReference type="SUPFAM" id="SSF63712">
    <property type="entry name" value="Nicotinic receptor ligand binding domain-like"/>
    <property type="match status" value="1"/>
</dbReference>
<feature type="chain" id="PRO_5029666275" evidence="1">
    <location>
        <begin position="20"/>
        <end position="217"/>
    </location>
</feature>
<evidence type="ECO:0000313" key="3">
    <source>
        <dbReference type="EMBL" id="CAD5126840.1"/>
    </source>
</evidence>
<gene>
    <name evidence="3" type="ORF">DGYR_LOCUS14062</name>
</gene>
<comment type="caution">
    <text evidence="3">The sequence shown here is derived from an EMBL/GenBank/DDBJ whole genome shotgun (WGS) entry which is preliminary data.</text>
</comment>
<protein>
    <submittedName>
        <fullName evidence="3">DgyrCDS14871</fullName>
    </submittedName>
</protein>